<comment type="caution">
    <text evidence="1">The sequence shown here is derived from an EMBL/GenBank/DDBJ whole genome shotgun (WGS) entry which is preliminary data.</text>
</comment>
<organism evidence="1 2">
    <name type="scientific">candidate division WS6 bacterium GW2011_GWE1_34_7</name>
    <dbReference type="NCBI Taxonomy" id="1619093"/>
    <lineage>
        <taxon>Bacteria</taxon>
        <taxon>Candidatus Dojkabacteria</taxon>
    </lineage>
</organism>
<reference evidence="1 2" key="1">
    <citation type="journal article" date="2015" name="Nature">
        <title>rRNA introns, odd ribosomes, and small enigmatic genomes across a large radiation of phyla.</title>
        <authorList>
            <person name="Brown C.T."/>
            <person name="Hug L.A."/>
            <person name="Thomas B.C."/>
            <person name="Sharon I."/>
            <person name="Castelle C.J."/>
            <person name="Singh A."/>
            <person name="Wilkins M.J."/>
            <person name="Williams K.H."/>
            <person name="Banfield J.F."/>
        </authorList>
    </citation>
    <scope>NUCLEOTIDE SEQUENCE [LARGE SCALE GENOMIC DNA]</scope>
</reference>
<gene>
    <name evidence="1" type="ORF">UR61_C0037G0004</name>
</gene>
<accession>A0A0G0DPC3</accession>
<dbReference type="AlphaFoldDB" id="A0A0G0DPC3"/>
<dbReference type="Proteomes" id="UP000033866">
    <property type="component" value="Unassembled WGS sequence"/>
</dbReference>
<evidence type="ECO:0000313" key="1">
    <source>
        <dbReference type="EMBL" id="KKP64905.1"/>
    </source>
</evidence>
<name>A0A0G0DPC3_9BACT</name>
<protein>
    <submittedName>
        <fullName evidence="1">Uncharacterized protein</fullName>
    </submittedName>
</protein>
<evidence type="ECO:0000313" key="2">
    <source>
        <dbReference type="Proteomes" id="UP000033866"/>
    </source>
</evidence>
<proteinExistence type="predicted"/>
<sequence length="216" mass="23765">MVLSIFSILGAMTFASFDGLQNTVKMNEYMLTLEQNVRTVQRQAMLLERNPGESWLYGLGIDFTQTTTTGIHRMFKWCSPFPDYGDIKTKSNLPAYNPTANVGSNRNGWLPTDRVIGPSSSCSEEGLATLAGFDTSIDFPKSDTVIDDSIGYVVFESISGRAFFYNTDGELINYNGDGSQAENVVNFVLTMDPQGTGRTRQFVINNLSGKISSSVL</sequence>
<dbReference type="EMBL" id="LBPV01000037">
    <property type="protein sequence ID" value="KKP64905.1"/>
    <property type="molecule type" value="Genomic_DNA"/>
</dbReference>